<dbReference type="CDD" id="cd03316">
    <property type="entry name" value="MR_like"/>
    <property type="match status" value="1"/>
</dbReference>
<dbReference type="InterPro" id="IPR029065">
    <property type="entry name" value="Enolase_C-like"/>
</dbReference>
<keyword evidence="3" id="KW-1185">Reference proteome</keyword>
<dbReference type="SUPFAM" id="SSF54826">
    <property type="entry name" value="Enolase N-terminal domain-like"/>
    <property type="match status" value="1"/>
</dbReference>
<dbReference type="Gene3D" id="3.20.20.120">
    <property type="entry name" value="Enolase-like C-terminal domain"/>
    <property type="match status" value="1"/>
</dbReference>
<dbReference type="InterPro" id="IPR018110">
    <property type="entry name" value="Mandel_Rmase/mucon_lact_enz_CS"/>
</dbReference>
<dbReference type="SUPFAM" id="SSF51604">
    <property type="entry name" value="Enolase C-terminal domain-like"/>
    <property type="match status" value="1"/>
</dbReference>
<dbReference type="PANTHER" id="PTHR48080">
    <property type="entry name" value="D-GALACTONATE DEHYDRATASE-RELATED"/>
    <property type="match status" value="1"/>
</dbReference>
<dbReference type="EMBL" id="CP036426">
    <property type="protein sequence ID" value="QDV35804.1"/>
    <property type="molecule type" value="Genomic_DNA"/>
</dbReference>
<keyword evidence="2" id="KW-0413">Isomerase</keyword>
<gene>
    <name evidence="2" type="primary">ykfB_2</name>
    <name evidence="2" type="ORF">ElP_37120</name>
</gene>
<dbReference type="SFLD" id="SFLDS00001">
    <property type="entry name" value="Enolase"/>
    <property type="match status" value="1"/>
</dbReference>
<protein>
    <submittedName>
        <fullName evidence="2">L-Ala-D/L-Glu epimerase</fullName>
        <ecNumber evidence="2">5.1.1.-</ecNumber>
    </submittedName>
</protein>
<dbReference type="GO" id="GO:0009063">
    <property type="term" value="P:amino acid catabolic process"/>
    <property type="evidence" value="ECO:0007669"/>
    <property type="project" value="InterPro"/>
</dbReference>
<dbReference type="EC" id="5.1.1.-" evidence="2"/>
<feature type="domain" description="Mandelate racemase/muconate lactonizing enzyme C-terminal" evidence="1">
    <location>
        <begin position="137"/>
        <end position="233"/>
    </location>
</feature>
<dbReference type="Proteomes" id="UP000317835">
    <property type="component" value="Chromosome"/>
</dbReference>
<sequence length="363" mass="39430">MKISRVDSFLVEVPQKAPIAPYHSRYRGQSVTRSILIRLEADDGTEGWGEAPQVYLGDPLTGREAEALRPTLAGVDPTDVVAACDGLTFEHIYIQSAVEMAMWDLAGKARGVPLYRLLGGPCRSEVELAACMGIQSHDRAGEIARLYVEMGFSTLKAKAGRDPEEDLAMVRGVRDAVGDRLELRIDPNTGYSPEACEQLAKDLEPYRLQYLEQPMGEDLIDESARIRGLTSTPLALNESVTTPERVREILDKEAADVLLPDTYQCGGVWATKRVAEVAASAGVPCVVHCAHDLGPKTAAMLHLAAGTPNFPLANDCTYYGLVEDVLVRPLEIRAGRMAVPQAPGLGIEVDPEKVRKYRVGPPA</sequence>
<dbReference type="SFLD" id="SFLDG00179">
    <property type="entry name" value="mandelate_racemase"/>
    <property type="match status" value="1"/>
</dbReference>
<proteinExistence type="predicted"/>
<dbReference type="OrthoDB" id="9785902at2"/>
<dbReference type="InterPro" id="IPR036849">
    <property type="entry name" value="Enolase-like_C_sf"/>
</dbReference>
<dbReference type="Gene3D" id="3.30.390.10">
    <property type="entry name" value="Enolase-like, N-terminal domain"/>
    <property type="match status" value="1"/>
</dbReference>
<dbReference type="PROSITE" id="PS00909">
    <property type="entry name" value="MR_MLE_2"/>
    <property type="match status" value="1"/>
</dbReference>
<dbReference type="SMART" id="SM00922">
    <property type="entry name" value="MR_MLE"/>
    <property type="match status" value="1"/>
</dbReference>
<dbReference type="InterPro" id="IPR034593">
    <property type="entry name" value="DgoD-like"/>
</dbReference>
<dbReference type="InterPro" id="IPR013342">
    <property type="entry name" value="Mandelate_racemase_C"/>
</dbReference>
<dbReference type="InterPro" id="IPR013341">
    <property type="entry name" value="Mandelate_racemase_N_dom"/>
</dbReference>
<dbReference type="RefSeq" id="WP_145271635.1">
    <property type="nucleotide sequence ID" value="NZ_CP036426.1"/>
</dbReference>
<dbReference type="GO" id="GO:0016853">
    <property type="term" value="F:isomerase activity"/>
    <property type="evidence" value="ECO:0007669"/>
    <property type="project" value="UniProtKB-KW"/>
</dbReference>
<dbReference type="Pfam" id="PF13378">
    <property type="entry name" value="MR_MLE_C"/>
    <property type="match status" value="1"/>
</dbReference>
<reference evidence="2 3" key="1">
    <citation type="submission" date="2019-02" db="EMBL/GenBank/DDBJ databases">
        <title>Deep-cultivation of Planctomycetes and their phenomic and genomic characterization uncovers novel biology.</title>
        <authorList>
            <person name="Wiegand S."/>
            <person name="Jogler M."/>
            <person name="Boedeker C."/>
            <person name="Pinto D."/>
            <person name="Vollmers J."/>
            <person name="Rivas-Marin E."/>
            <person name="Kohn T."/>
            <person name="Peeters S.H."/>
            <person name="Heuer A."/>
            <person name="Rast P."/>
            <person name="Oberbeckmann S."/>
            <person name="Bunk B."/>
            <person name="Jeske O."/>
            <person name="Meyerdierks A."/>
            <person name="Storesund J.E."/>
            <person name="Kallscheuer N."/>
            <person name="Luecker S."/>
            <person name="Lage O.M."/>
            <person name="Pohl T."/>
            <person name="Merkel B.J."/>
            <person name="Hornburger P."/>
            <person name="Mueller R.-W."/>
            <person name="Bruemmer F."/>
            <person name="Labrenz M."/>
            <person name="Spormann A.M."/>
            <person name="Op den Camp H."/>
            <person name="Overmann J."/>
            <person name="Amann R."/>
            <person name="Jetten M.S.M."/>
            <person name="Mascher T."/>
            <person name="Medema M.H."/>
            <person name="Devos D.P."/>
            <person name="Kaster A.-K."/>
            <person name="Ovreas L."/>
            <person name="Rohde M."/>
            <person name="Galperin M.Y."/>
            <person name="Jogler C."/>
        </authorList>
    </citation>
    <scope>NUCLEOTIDE SEQUENCE [LARGE SCALE GENOMIC DNA]</scope>
    <source>
        <strain evidence="2 3">ElP</strain>
    </source>
</reference>
<dbReference type="AlphaFoldDB" id="A0A518H4P1"/>
<dbReference type="InterPro" id="IPR029017">
    <property type="entry name" value="Enolase-like_N"/>
</dbReference>
<name>A0A518H4P1_9BACT</name>
<dbReference type="Pfam" id="PF02746">
    <property type="entry name" value="MR_MLE_N"/>
    <property type="match status" value="1"/>
</dbReference>
<evidence type="ECO:0000313" key="3">
    <source>
        <dbReference type="Proteomes" id="UP000317835"/>
    </source>
</evidence>
<dbReference type="KEGG" id="tpla:ElP_37120"/>
<organism evidence="2 3">
    <name type="scientific">Tautonia plasticadhaerens</name>
    <dbReference type="NCBI Taxonomy" id="2527974"/>
    <lineage>
        <taxon>Bacteria</taxon>
        <taxon>Pseudomonadati</taxon>
        <taxon>Planctomycetota</taxon>
        <taxon>Planctomycetia</taxon>
        <taxon>Isosphaerales</taxon>
        <taxon>Isosphaeraceae</taxon>
        <taxon>Tautonia</taxon>
    </lineage>
</organism>
<accession>A0A518H4P1</accession>
<evidence type="ECO:0000313" key="2">
    <source>
        <dbReference type="EMBL" id="QDV35804.1"/>
    </source>
</evidence>
<evidence type="ECO:0000259" key="1">
    <source>
        <dbReference type="SMART" id="SM00922"/>
    </source>
</evidence>